<dbReference type="GO" id="GO:0005524">
    <property type="term" value="F:ATP binding"/>
    <property type="evidence" value="ECO:0007669"/>
    <property type="project" value="UniProtKB-UniRule"/>
</dbReference>
<dbReference type="GO" id="GO:0042393">
    <property type="term" value="F:histone binding"/>
    <property type="evidence" value="ECO:0007669"/>
    <property type="project" value="TreeGrafter"/>
</dbReference>
<dbReference type="GO" id="GO:0003677">
    <property type="term" value="F:DNA binding"/>
    <property type="evidence" value="ECO:0007669"/>
    <property type="project" value="UniProtKB-UniRule"/>
</dbReference>
<proteinExistence type="evidence at transcript level"/>
<feature type="compositionally biased region" description="Basic residues" evidence="8">
    <location>
        <begin position="648"/>
        <end position="660"/>
    </location>
</feature>
<keyword evidence="7" id="KW-0234">DNA repair</keyword>
<dbReference type="Pfam" id="PF00271">
    <property type="entry name" value="Helicase_C"/>
    <property type="match status" value="1"/>
</dbReference>
<dbReference type="SUPFAM" id="SSF52540">
    <property type="entry name" value="P-loop containing nucleoside triphosphate hydrolases"/>
    <property type="match status" value="2"/>
</dbReference>
<keyword evidence="4 7" id="KW-0067">ATP-binding</keyword>
<evidence type="ECO:0000259" key="9">
    <source>
        <dbReference type="PROSITE" id="PS51192"/>
    </source>
</evidence>
<dbReference type="GO" id="GO:0016887">
    <property type="term" value="F:ATP hydrolysis activity"/>
    <property type="evidence" value="ECO:0007669"/>
    <property type="project" value="TreeGrafter"/>
</dbReference>
<name>A0A481XSQ5_9CILI</name>
<dbReference type="SMART" id="SM00490">
    <property type="entry name" value="HELICc"/>
    <property type="match status" value="1"/>
</dbReference>
<dbReference type="InterPro" id="IPR038718">
    <property type="entry name" value="SNF2-like_sf"/>
</dbReference>
<dbReference type="GO" id="GO:0006338">
    <property type="term" value="P:chromatin remodeling"/>
    <property type="evidence" value="ECO:0007669"/>
    <property type="project" value="UniProtKB-UniRule"/>
</dbReference>
<dbReference type="InterPro" id="IPR001650">
    <property type="entry name" value="Helicase_C-like"/>
</dbReference>
<comment type="subunit">
    <text evidence="7">Component of the INO80 chromatin-remodeling complex.</text>
</comment>
<feature type="compositionally biased region" description="Acidic residues" evidence="8">
    <location>
        <begin position="699"/>
        <end position="723"/>
    </location>
</feature>
<evidence type="ECO:0000313" key="11">
    <source>
        <dbReference type="EMBL" id="QBK46516.1"/>
    </source>
</evidence>
<organism evidence="11">
    <name type="scientific">Philasterides dicentrarchi</name>
    <dbReference type="NCBI Taxonomy" id="282688"/>
    <lineage>
        <taxon>Eukaryota</taxon>
        <taxon>Sar</taxon>
        <taxon>Alveolata</taxon>
        <taxon>Ciliophora</taxon>
        <taxon>Intramacronucleata</taxon>
        <taxon>Oligohymenophorea</taxon>
        <taxon>Scuticociliatia</taxon>
        <taxon>Philasterida</taxon>
        <taxon>Philasteridae</taxon>
        <taxon>Philasterides</taxon>
    </lineage>
</organism>
<keyword evidence="3 7" id="KW-0378">Hydrolase</keyword>
<feature type="domain" description="Helicase ATP-binding" evidence="9">
    <location>
        <begin position="1"/>
        <end position="53"/>
    </location>
</feature>
<sequence length="743" mass="87188">MILDEAQAIKNINSIRWQTLLTIKARNKLLLTGTPIQNSMAELWALLHFIMPSLFNSHEQFQEWFSKDIEEAAHKDKSTLNQHQLQRLHMILKPFMLRRVKKDVEHEIGKKIEITVSCEMTRRQQRFYDSIKAKLSLSDFFLMLENKQKVENLMNLVMQFRKVCNHPELFERRPNRTTYVFQDRYCSTSMQLKFGEIKPLIVNTQSPIAYTIPKLVFDSLMANSESKTQYIKRKLPLFTAQNIYEDHVCKGKMSSLFSFIRFMKLSYQFFEFAWNVDEIYLQVILLHYLNQVSQSHFFHWQDEESKTLKYQQKDCYSFLINRKVFDFTNVLNEYDHRINNVTWITSPTAHNMTNFLGYNPRKYAKYIPLATASTIRLTCSSAAFTKWNYGLNEATFGYKILFGDEYSKPQNEQNSKITIPKGQLSILPKYDNLFKEGYLNTEYQESMQNIEIVDFSSLVADSSKLKYLDTLLQKLKREGHRVLIFCQMTKMLNILEDFMNRRQYLFFRLDGSTNISDRKDMVTEFQTNSKIFCFLLSTRAGGLGITLTAADVVIFYDNDWNPTMDQQATDRAHRIGQQKDVYVYKMVTKGTIEERIVKRAQRKLDIQSTVYGSGSLKADIMKPQEVMELLFDEKELNTQQQHIQAKLQNRKTMVKKKYNTKKNNTENNKKEDVPKGTKKKGKKEENAKGKGKNSKNEDNNAEDEAQNMDMEEGEQDEQEDDYAIDLHKLDDVDDDEDGGNDSD</sequence>
<comment type="subcellular location">
    <subcellularLocation>
        <location evidence="1 7">Nucleus</location>
    </subcellularLocation>
</comment>
<dbReference type="InterPro" id="IPR050520">
    <property type="entry name" value="INO80/SWR1_helicase"/>
</dbReference>
<dbReference type="PANTHER" id="PTHR45685:SF2">
    <property type="entry name" value="CHROMATIN-REMODELING ATPASE INO80"/>
    <property type="match status" value="1"/>
</dbReference>
<dbReference type="EC" id="3.6.4.-" evidence="7"/>
<keyword evidence="6" id="KW-0539">Nucleus</keyword>
<evidence type="ECO:0000256" key="3">
    <source>
        <dbReference type="ARBA" id="ARBA00022801"/>
    </source>
</evidence>
<dbReference type="InterPro" id="IPR000330">
    <property type="entry name" value="SNF2_N"/>
</dbReference>
<dbReference type="PANTHER" id="PTHR45685">
    <property type="entry name" value="HELICASE SRCAP-RELATED"/>
    <property type="match status" value="1"/>
</dbReference>
<evidence type="ECO:0000256" key="4">
    <source>
        <dbReference type="ARBA" id="ARBA00022840"/>
    </source>
</evidence>
<dbReference type="GO" id="GO:0004386">
    <property type="term" value="F:helicase activity"/>
    <property type="evidence" value="ECO:0007669"/>
    <property type="project" value="UniProtKB-KW"/>
</dbReference>
<evidence type="ECO:0000259" key="10">
    <source>
        <dbReference type="PROSITE" id="PS51194"/>
    </source>
</evidence>
<evidence type="ECO:0000256" key="6">
    <source>
        <dbReference type="ARBA" id="ARBA00023242"/>
    </source>
</evidence>
<dbReference type="InterPro" id="IPR027417">
    <property type="entry name" value="P-loop_NTPase"/>
</dbReference>
<comment type="domain">
    <text evidence="7">The DBINO region is involved in binding to DNA.</text>
</comment>
<keyword evidence="2" id="KW-0547">Nucleotide-binding</keyword>
<dbReference type="Gene3D" id="3.40.50.10810">
    <property type="entry name" value="Tandem AAA-ATPase domain"/>
    <property type="match status" value="1"/>
</dbReference>
<dbReference type="CDD" id="cd18793">
    <property type="entry name" value="SF2_C_SNF"/>
    <property type="match status" value="1"/>
</dbReference>
<comment type="function">
    <text evidence="7">ATPase component of the INO80 complex which remodels chromatin by shifting nucleosomes and is involved in DNA repair.</text>
</comment>
<dbReference type="EMBL" id="MH615826">
    <property type="protein sequence ID" value="QBK46516.1"/>
    <property type="molecule type" value="mRNA"/>
</dbReference>
<dbReference type="InterPro" id="IPR049730">
    <property type="entry name" value="SNF2/RAD54-like_C"/>
</dbReference>
<feature type="compositionally biased region" description="Basic and acidic residues" evidence="8">
    <location>
        <begin position="663"/>
        <end position="675"/>
    </location>
</feature>
<evidence type="ECO:0000256" key="7">
    <source>
        <dbReference type="RuleBase" id="RU368001"/>
    </source>
</evidence>
<comment type="similarity">
    <text evidence="7">Belongs to the SNF2/RAD54 helicase family.</text>
</comment>
<keyword evidence="11" id="KW-0347">Helicase</keyword>
<evidence type="ECO:0000256" key="1">
    <source>
        <dbReference type="ARBA" id="ARBA00004123"/>
    </source>
</evidence>
<reference evidence="11" key="1">
    <citation type="submission" date="2018-07" db="EMBL/GenBank/DDBJ databases">
        <title>Helicases in Philaterides dicentrarchi.</title>
        <authorList>
            <person name="Lamas J."/>
            <person name="Folgueira I."/>
            <person name="Defelipe A."/>
            <person name="Sueiro R."/>
            <person name="Leiro J."/>
        </authorList>
    </citation>
    <scope>NUCLEOTIDE SEQUENCE</scope>
</reference>
<feature type="compositionally biased region" description="Acidic residues" evidence="8">
    <location>
        <begin position="731"/>
        <end position="743"/>
    </location>
</feature>
<comment type="catalytic activity">
    <reaction evidence="7">
        <text>ATP + H2O = ADP + phosphate + H(+)</text>
        <dbReference type="Rhea" id="RHEA:13065"/>
        <dbReference type="ChEBI" id="CHEBI:15377"/>
        <dbReference type="ChEBI" id="CHEBI:15378"/>
        <dbReference type="ChEBI" id="CHEBI:30616"/>
        <dbReference type="ChEBI" id="CHEBI:43474"/>
        <dbReference type="ChEBI" id="CHEBI:456216"/>
    </reaction>
</comment>
<feature type="compositionally biased region" description="Basic and acidic residues" evidence="8">
    <location>
        <begin position="682"/>
        <end position="698"/>
    </location>
</feature>
<evidence type="ECO:0000256" key="5">
    <source>
        <dbReference type="ARBA" id="ARBA00023125"/>
    </source>
</evidence>
<dbReference type="PROSITE" id="PS51192">
    <property type="entry name" value="HELICASE_ATP_BIND_1"/>
    <property type="match status" value="1"/>
</dbReference>
<accession>A0A481XSQ5</accession>
<protein>
    <recommendedName>
        <fullName evidence="7">Chromatin-remodeling ATPase INO80</fullName>
        <ecNumber evidence="7">3.6.4.-</ecNumber>
    </recommendedName>
</protein>
<dbReference type="Pfam" id="PF00176">
    <property type="entry name" value="SNF2-rel_dom"/>
    <property type="match status" value="1"/>
</dbReference>
<feature type="domain" description="Helicase C-terminal" evidence="10">
    <location>
        <begin position="467"/>
        <end position="617"/>
    </location>
</feature>
<feature type="region of interest" description="Disordered" evidence="8">
    <location>
        <begin position="641"/>
        <end position="743"/>
    </location>
</feature>
<dbReference type="InterPro" id="IPR014001">
    <property type="entry name" value="Helicase_ATP-bd"/>
</dbReference>
<dbReference type="GO" id="GO:0006281">
    <property type="term" value="P:DNA repair"/>
    <property type="evidence" value="ECO:0007669"/>
    <property type="project" value="UniProtKB-UniRule"/>
</dbReference>
<keyword evidence="5 7" id="KW-0238">DNA-binding</keyword>
<dbReference type="AlphaFoldDB" id="A0A481XSQ5"/>
<dbReference type="GO" id="GO:0031011">
    <property type="term" value="C:Ino80 complex"/>
    <property type="evidence" value="ECO:0007669"/>
    <property type="project" value="UniProtKB-UniRule"/>
</dbReference>
<keyword evidence="7" id="KW-0227">DNA damage</keyword>
<evidence type="ECO:0000256" key="2">
    <source>
        <dbReference type="ARBA" id="ARBA00022741"/>
    </source>
</evidence>
<evidence type="ECO:0000256" key="8">
    <source>
        <dbReference type="SAM" id="MobiDB-lite"/>
    </source>
</evidence>
<dbReference type="Gene3D" id="3.40.50.300">
    <property type="entry name" value="P-loop containing nucleotide triphosphate hydrolases"/>
    <property type="match status" value="2"/>
</dbReference>
<dbReference type="PROSITE" id="PS51194">
    <property type="entry name" value="HELICASE_CTER"/>
    <property type="match status" value="1"/>
</dbReference>